<evidence type="ECO:0000259" key="2">
    <source>
        <dbReference type="PROSITE" id="PS50110"/>
    </source>
</evidence>
<keyword evidence="1" id="KW-0597">Phosphoprotein</keyword>
<gene>
    <name evidence="3" type="ORF">LXM26_15315</name>
</gene>
<dbReference type="EMBL" id="JAJTTC010000003">
    <property type="protein sequence ID" value="MCF0062876.1"/>
    <property type="molecule type" value="Genomic_DNA"/>
</dbReference>
<name>A0A9X1TED4_9BACT</name>
<dbReference type="Proteomes" id="UP001139000">
    <property type="component" value="Unassembled WGS sequence"/>
</dbReference>
<dbReference type="InterPro" id="IPR011006">
    <property type="entry name" value="CheY-like_superfamily"/>
</dbReference>
<dbReference type="InterPro" id="IPR001789">
    <property type="entry name" value="Sig_transdc_resp-reg_receiver"/>
</dbReference>
<evidence type="ECO:0000256" key="1">
    <source>
        <dbReference type="PROSITE-ProRule" id="PRU00169"/>
    </source>
</evidence>
<sequence>MDYTKMNNNILLIDDDPDDHEIFEFALELAYPTATCEHSYNCQDAVEKIRKRSSPLPGNIFLDFNMPMMELPKCLFAINEALGVDHADIVILTGFRTDDLPDFNSFGVVKVISKPSTIELLAEEIQDVVGYWASA</sequence>
<evidence type="ECO:0000313" key="3">
    <source>
        <dbReference type="EMBL" id="MCF0062876.1"/>
    </source>
</evidence>
<dbReference type="Pfam" id="PF00072">
    <property type="entry name" value="Response_reg"/>
    <property type="match status" value="1"/>
</dbReference>
<dbReference type="GO" id="GO:0000160">
    <property type="term" value="P:phosphorelay signal transduction system"/>
    <property type="evidence" value="ECO:0007669"/>
    <property type="project" value="InterPro"/>
</dbReference>
<dbReference type="SUPFAM" id="SSF52172">
    <property type="entry name" value="CheY-like"/>
    <property type="match status" value="1"/>
</dbReference>
<accession>A0A9X1TED4</accession>
<organism evidence="3 4">
    <name type="scientific">Dyadobacter chenwenxiniae</name>
    <dbReference type="NCBI Taxonomy" id="2906456"/>
    <lineage>
        <taxon>Bacteria</taxon>
        <taxon>Pseudomonadati</taxon>
        <taxon>Bacteroidota</taxon>
        <taxon>Cytophagia</taxon>
        <taxon>Cytophagales</taxon>
        <taxon>Spirosomataceae</taxon>
        <taxon>Dyadobacter</taxon>
    </lineage>
</organism>
<dbReference type="Gene3D" id="3.40.50.2300">
    <property type="match status" value="1"/>
</dbReference>
<comment type="caution">
    <text evidence="3">The sequence shown here is derived from an EMBL/GenBank/DDBJ whole genome shotgun (WGS) entry which is preliminary data.</text>
</comment>
<feature type="modified residue" description="4-aspartylphosphate" evidence="1">
    <location>
        <position position="63"/>
    </location>
</feature>
<evidence type="ECO:0000313" key="4">
    <source>
        <dbReference type="Proteomes" id="UP001139000"/>
    </source>
</evidence>
<keyword evidence="4" id="KW-1185">Reference proteome</keyword>
<feature type="domain" description="Response regulatory" evidence="2">
    <location>
        <begin position="9"/>
        <end position="129"/>
    </location>
</feature>
<proteinExistence type="predicted"/>
<dbReference type="RefSeq" id="WP_234655946.1">
    <property type="nucleotide sequence ID" value="NZ_CP094997.1"/>
</dbReference>
<reference evidence="3" key="1">
    <citation type="submission" date="2021-12" db="EMBL/GenBank/DDBJ databases">
        <title>Novel species in genus Dyadobacter.</title>
        <authorList>
            <person name="Ma C."/>
        </authorList>
    </citation>
    <scope>NUCLEOTIDE SEQUENCE</scope>
    <source>
        <strain evidence="3">LJ419</strain>
    </source>
</reference>
<dbReference type="AlphaFoldDB" id="A0A9X1TED4"/>
<dbReference type="PROSITE" id="PS50110">
    <property type="entry name" value="RESPONSE_REGULATORY"/>
    <property type="match status" value="1"/>
</dbReference>
<protein>
    <submittedName>
        <fullName evidence="3">Response regulator</fullName>
    </submittedName>
</protein>